<gene>
    <name evidence="2" type="ORF">H0266_14640</name>
</gene>
<feature type="chain" id="PRO_5032281867" evidence="1">
    <location>
        <begin position="24"/>
        <end position="374"/>
    </location>
</feature>
<feature type="signal peptide" evidence="1">
    <location>
        <begin position="1"/>
        <end position="23"/>
    </location>
</feature>
<evidence type="ECO:0000256" key="1">
    <source>
        <dbReference type="SAM" id="SignalP"/>
    </source>
</evidence>
<keyword evidence="1" id="KW-0732">Signal</keyword>
<reference evidence="2 3" key="1">
    <citation type="journal article" date="2004" name="Extremophiles">
        <title>Halobacillus locisalis sp. nov., a halophilic bacterium isolated from a marine solar saltern of the Yellow Sea in Korea.</title>
        <authorList>
            <person name="Yoon J.H."/>
            <person name="Kang K.H."/>
            <person name="Oh T.K."/>
            <person name="Park Y.H."/>
        </authorList>
    </citation>
    <scope>NUCLEOTIDE SEQUENCE [LARGE SCALE GENOMIC DNA]</scope>
    <source>
        <strain evidence="2 3">KCTC 3788</strain>
    </source>
</reference>
<dbReference type="EMBL" id="JACEFG010000003">
    <property type="protein sequence ID" value="MBA2176131.1"/>
    <property type="molecule type" value="Genomic_DNA"/>
</dbReference>
<dbReference type="RefSeq" id="WP_181473167.1">
    <property type="nucleotide sequence ID" value="NZ_JACEFG010000003.1"/>
</dbReference>
<evidence type="ECO:0000313" key="3">
    <source>
        <dbReference type="Proteomes" id="UP000571017"/>
    </source>
</evidence>
<name>A0A838CW42_9BACI</name>
<keyword evidence="3" id="KW-1185">Reference proteome</keyword>
<protein>
    <submittedName>
        <fullName evidence="2">Uncharacterized protein</fullName>
    </submittedName>
</protein>
<dbReference type="AlphaFoldDB" id="A0A838CW42"/>
<dbReference type="Proteomes" id="UP000571017">
    <property type="component" value="Unassembled WGS sequence"/>
</dbReference>
<accession>A0A838CW42</accession>
<evidence type="ECO:0000313" key="2">
    <source>
        <dbReference type="EMBL" id="MBA2176131.1"/>
    </source>
</evidence>
<sequence>MKKLTFIALTLLFSLFVSNPVSAQENIKVHPTGTYQITESVIEVEGDTQHVKEKNGVEVIGNLKVTEKKFEGSIKDKVEKINLSLIGEKVMKDGNLIKYEGIVNGEEDFTFEAIVEKEPKNKFSKATVSVTKPEHNKTFIFDGKAPNTSEKTLIDGKEVTSPEAKTNENTFSLLADSYGDPRFVYASNGMRSQIVAPNTIGRGQSDYHTVNAVSRFDEVKDKWKEEGYISFYFNEVSDFDTYFYSNGNAVQWAAADPVADETDSYNLPVYVPYVGYQTVPVEVGKTWVDIGAQKIGLDLNEIENMPESNLGEEEGNKLGMRVEMDTSYNTSYGTQDLRTKTHMQFKSRAYKSMSVYMWTYEDTTHDYEYDVDVN</sequence>
<comment type="caution">
    <text evidence="2">The sequence shown here is derived from an EMBL/GenBank/DDBJ whole genome shotgun (WGS) entry which is preliminary data.</text>
</comment>
<proteinExistence type="predicted"/>
<organism evidence="2 3">
    <name type="scientific">Halobacillus locisalis</name>
    <dbReference type="NCBI Taxonomy" id="220753"/>
    <lineage>
        <taxon>Bacteria</taxon>
        <taxon>Bacillati</taxon>
        <taxon>Bacillota</taxon>
        <taxon>Bacilli</taxon>
        <taxon>Bacillales</taxon>
        <taxon>Bacillaceae</taxon>
        <taxon>Halobacillus</taxon>
    </lineage>
</organism>